<name>U6M2F3_EIMMA</name>
<organism evidence="1 2">
    <name type="scientific">Eimeria maxima</name>
    <name type="common">Coccidian parasite</name>
    <dbReference type="NCBI Taxonomy" id="5804"/>
    <lineage>
        <taxon>Eukaryota</taxon>
        <taxon>Sar</taxon>
        <taxon>Alveolata</taxon>
        <taxon>Apicomplexa</taxon>
        <taxon>Conoidasida</taxon>
        <taxon>Coccidia</taxon>
        <taxon>Eucoccidiorida</taxon>
        <taxon>Eimeriorina</taxon>
        <taxon>Eimeriidae</taxon>
        <taxon>Eimeria</taxon>
    </lineage>
</organism>
<protein>
    <submittedName>
        <fullName evidence="1">Uncharacterized protein</fullName>
    </submittedName>
</protein>
<proteinExistence type="predicted"/>
<reference evidence="1" key="2">
    <citation type="submission" date="2013-10" db="EMBL/GenBank/DDBJ databases">
        <authorList>
            <person name="Aslett M."/>
        </authorList>
    </citation>
    <scope>NUCLEOTIDE SEQUENCE [LARGE SCALE GENOMIC DNA]</scope>
    <source>
        <strain evidence="1">Weybridge</strain>
    </source>
</reference>
<dbReference type="EMBL" id="HG719006">
    <property type="protein sequence ID" value="CDJ56594.1"/>
    <property type="molecule type" value="Genomic_DNA"/>
</dbReference>
<dbReference type="GeneID" id="25334356"/>
<sequence length="104" mass="11944">MFARLISLGFLVEGAVLSDSLLYFAAFVYGRIEYSADAIKFQEQPLFIPNYKRIKNGEADLNYVRNRIKRGVILTMRSDGTATQERLHILPTITKILFCYVDYA</sequence>
<evidence type="ECO:0000313" key="2">
    <source>
        <dbReference type="Proteomes" id="UP000030763"/>
    </source>
</evidence>
<dbReference type="AlphaFoldDB" id="U6M2F3"/>
<keyword evidence="2" id="KW-1185">Reference proteome</keyword>
<accession>U6M2F3</accession>
<evidence type="ECO:0000313" key="1">
    <source>
        <dbReference type="EMBL" id="CDJ56594.1"/>
    </source>
</evidence>
<dbReference type="Proteomes" id="UP000030763">
    <property type="component" value="Unassembled WGS sequence"/>
</dbReference>
<dbReference type="RefSeq" id="XP_013333245.1">
    <property type="nucleotide sequence ID" value="XM_013477791.1"/>
</dbReference>
<dbReference type="VEuPathDB" id="ToxoDB:EMWEY_00003700"/>
<gene>
    <name evidence="1" type="ORF">EMWEY_00003700</name>
</gene>
<reference evidence="1" key="1">
    <citation type="submission" date="2013-10" db="EMBL/GenBank/DDBJ databases">
        <title>Genomic analysis of the causative agents of coccidiosis in chickens.</title>
        <authorList>
            <person name="Reid A.J."/>
            <person name="Blake D."/>
            <person name="Billington K."/>
            <person name="Browne H."/>
            <person name="Dunn M."/>
            <person name="Hung S."/>
            <person name="Kawahara F."/>
            <person name="Miranda-Saavedra D."/>
            <person name="Mourier T."/>
            <person name="Nagra H."/>
            <person name="Otto T.D."/>
            <person name="Rawlings N."/>
            <person name="Sanchez A."/>
            <person name="Sanders M."/>
            <person name="Subramaniam C."/>
            <person name="Tay Y."/>
            <person name="Dear P."/>
            <person name="Doerig C."/>
            <person name="Gruber A."/>
            <person name="Parkinson J."/>
            <person name="Shirley M."/>
            <person name="Wan K.L."/>
            <person name="Berriman M."/>
            <person name="Tomley F."/>
            <person name="Pain A."/>
        </authorList>
    </citation>
    <scope>NUCLEOTIDE SEQUENCE [LARGE SCALE GENOMIC DNA]</scope>
    <source>
        <strain evidence="1">Weybridge</strain>
    </source>
</reference>